<reference evidence="4" key="2">
    <citation type="submission" date="2025-08" db="UniProtKB">
        <authorList>
            <consortium name="Ensembl"/>
        </authorList>
    </citation>
    <scope>IDENTIFICATION</scope>
</reference>
<dbReference type="GeneTree" id="ENSGT00940000154939"/>
<dbReference type="STRING" id="62062.ENSHHUP00000008882"/>
<feature type="region of interest" description="Disordered" evidence="3">
    <location>
        <begin position="37"/>
        <end position="63"/>
    </location>
</feature>
<protein>
    <submittedName>
        <fullName evidence="4">Uncharacterized protein</fullName>
    </submittedName>
</protein>
<organism evidence="4 5">
    <name type="scientific">Hucho hucho</name>
    <name type="common">huchen</name>
    <dbReference type="NCBI Taxonomy" id="62062"/>
    <lineage>
        <taxon>Eukaryota</taxon>
        <taxon>Metazoa</taxon>
        <taxon>Chordata</taxon>
        <taxon>Craniata</taxon>
        <taxon>Vertebrata</taxon>
        <taxon>Euteleostomi</taxon>
        <taxon>Actinopterygii</taxon>
        <taxon>Neopterygii</taxon>
        <taxon>Teleostei</taxon>
        <taxon>Protacanthopterygii</taxon>
        <taxon>Salmoniformes</taxon>
        <taxon>Salmonidae</taxon>
        <taxon>Salmoninae</taxon>
        <taxon>Hucho</taxon>
    </lineage>
</organism>
<evidence type="ECO:0000313" key="4">
    <source>
        <dbReference type="Ensembl" id="ENSHHUP00000008882.1"/>
    </source>
</evidence>
<proteinExistence type="predicted"/>
<reference evidence="5" key="1">
    <citation type="submission" date="2018-06" db="EMBL/GenBank/DDBJ databases">
        <title>Genome assembly of Danube salmon.</title>
        <authorList>
            <person name="Macqueen D.J."/>
            <person name="Gundappa M.K."/>
        </authorList>
    </citation>
    <scope>NUCLEOTIDE SEQUENCE [LARGE SCALE GENOMIC DNA]</scope>
</reference>
<reference evidence="4" key="3">
    <citation type="submission" date="2025-09" db="UniProtKB">
        <authorList>
            <consortium name="Ensembl"/>
        </authorList>
    </citation>
    <scope>IDENTIFICATION</scope>
</reference>
<dbReference type="Proteomes" id="UP000314982">
    <property type="component" value="Unassembled WGS sequence"/>
</dbReference>
<dbReference type="AlphaFoldDB" id="A0A4W5JYY7"/>
<sequence length="154" mass="17334">MSHNDSFECLFPFQTVTEKHKMNVPETMNEVLDMSDDEGEDAMTGDTDKYLGPQDLRELGDDSLPQEGYMGFSIGARSARYHTHYPLPTTHYPIPTTHYTLTRCGTVNTWALASEHTAPATIPTIHYPLPSTHYPLPSILYPLPTIHYPLPTTL</sequence>
<accession>A0A4W5JYY7</accession>
<name>A0A4W5JYY7_9TELE</name>
<keyword evidence="5" id="KW-1185">Reference proteome</keyword>
<dbReference type="PANTHER" id="PTHR24178">
    <property type="entry name" value="MOLTING PROTEIN MLT-4"/>
    <property type="match status" value="1"/>
</dbReference>
<evidence type="ECO:0000256" key="2">
    <source>
        <dbReference type="ARBA" id="ARBA00023043"/>
    </source>
</evidence>
<evidence type="ECO:0000256" key="3">
    <source>
        <dbReference type="SAM" id="MobiDB-lite"/>
    </source>
</evidence>
<keyword evidence="2" id="KW-0040">ANK repeat</keyword>
<evidence type="ECO:0000313" key="5">
    <source>
        <dbReference type="Proteomes" id="UP000314982"/>
    </source>
</evidence>
<evidence type="ECO:0000256" key="1">
    <source>
        <dbReference type="ARBA" id="ARBA00022737"/>
    </source>
</evidence>
<keyword evidence="1" id="KW-0677">Repeat</keyword>
<dbReference type="Ensembl" id="ENSHHUT00000009147.1">
    <property type="protein sequence ID" value="ENSHHUP00000008882.1"/>
    <property type="gene ID" value="ENSHHUG00000005435.1"/>
</dbReference>
<dbReference type="PANTHER" id="PTHR24178:SF39">
    <property type="entry name" value="ANKYRIN-2"/>
    <property type="match status" value="1"/>
</dbReference>